<proteinExistence type="predicted"/>
<evidence type="ECO:0000313" key="1">
    <source>
        <dbReference type="EMBL" id="QHU11455.1"/>
    </source>
</evidence>
<dbReference type="EMBL" id="MN740785">
    <property type="protein sequence ID" value="QHU11455.1"/>
    <property type="molecule type" value="Genomic_DNA"/>
</dbReference>
<sequence length="71" mass="8928">MRYFWVDQRGRWREISRWSGPNNYPLDTARSRKRRVMELVDDWGGYGVVEDNYGNQHQFYPVRNYYDYDYY</sequence>
<protein>
    <submittedName>
        <fullName evidence="1">Uncharacterized protein</fullName>
    </submittedName>
</protein>
<dbReference type="AlphaFoldDB" id="A0A6C0K072"/>
<accession>A0A6C0K072</accession>
<organism evidence="1">
    <name type="scientific">viral metagenome</name>
    <dbReference type="NCBI Taxonomy" id="1070528"/>
    <lineage>
        <taxon>unclassified sequences</taxon>
        <taxon>metagenomes</taxon>
        <taxon>organismal metagenomes</taxon>
    </lineage>
</organism>
<reference evidence="1" key="1">
    <citation type="journal article" date="2020" name="Nature">
        <title>Giant virus diversity and host interactions through global metagenomics.</title>
        <authorList>
            <person name="Schulz F."/>
            <person name="Roux S."/>
            <person name="Paez-Espino D."/>
            <person name="Jungbluth S."/>
            <person name="Walsh D.A."/>
            <person name="Denef V.J."/>
            <person name="McMahon K.D."/>
            <person name="Konstantinidis K.T."/>
            <person name="Eloe-Fadrosh E.A."/>
            <person name="Kyrpides N.C."/>
            <person name="Woyke T."/>
        </authorList>
    </citation>
    <scope>NUCLEOTIDE SEQUENCE</scope>
    <source>
        <strain evidence="1">GVMAG-S-1101169-75</strain>
    </source>
</reference>
<name>A0A6C0K072_9ZZZZ</name>